<evidence type="ECO:0000313" key="2">
    <source>
        <dbReference type="EMBL" id="AXY73216.1"/>
    </source>
</evidence>
<accession>A0A3B7MJJ9</accession>
<dbReference type="RefSeq" id="WP_119049054.1">
    <property type="nucleotide sequence ID" value="NZ_CP032157.1"/>
</dbReference>
<reference evidence="2 3" key="1">
    <citation type="submission" date="2018-09" db="EMBL/GenBank/DDBJ databases">
        <title>Genome sequencing of strain 6GH32-13.</title>
        <authorList>
            <person name="Weon H.-Y."/>
            <person name="Heo J."/>
            <person name="Kwon S.-W."/>
        </authorList>
    </citation>
    <scope>NUCLEOTIDE SEQUENCE [LARGE SCALE GENOMIC DNA]</scope>
    <source>
        <strain evidence="2 3">5GH32-13</strain>
    </source>
</reference>
<gene>
    <name evidence="2" type="ORF">D3H65_04160</name>
</gene>
<feature type="transmembrane region" description="Helical" evidence="1">
    <location>
        <begin position="35"/>
        <end position="54"/>
    </location>
</feature>
<dbReference type="AlphaFoldDB" id="A0A3B7MJJ9"/>
<proteinExistence type="predicted"/>
<evidence type="ECO:0000256" key="1">
    <source>
        <dbReference type="SAM" id="Phobius"/>
    </source>
</evidence>
<evidence type="ECO:0008006" key="4">
    <source>
        <dbReference type="Google" id="ProtNLM"/>
    </source>
</evidence>
<protein>
    <recommendedName>
        <fullName evidence="4">Aerotolerance regulator N-terminal domain-containing protein</fullName>
    </recommendedName>
</protein>
<dbReference type="EMBL" id="CP032157">
    <property type="protein sequence ID" value="AXY73216.1"/>
    <property type="molecule type" value="Genomic_DNA"/>
</dbReference>
<keyword evidence="1" id="KW-0812">Transmembrane</keyword>
<dbReference type="Proteomes" id="UP000263900">
    <property type="component" value="Chromosome"/>
</dbReference>
<dbReference type="OrthoDB" id="980086at2"/>
<keyword evidence="1" id="KW-1133">Transmembrane helix</keyword>
<feature type="transmembrane region" description="Helical" evidence="1">
    <location>
        <begin position="6"/>
        <end position="23"/>
    </location>
</feature>
<keyword evidence="3" id="KW-1185">Reference proteome</keyword>
<evidence type="ECO:0000313" key="3">
    <source>
        <dbReference type="Proteomes" id="UP000263900"/>
    </source>
</evidence>
<sequence length="603" mass="65348">MKEATGIIVVSLLLVVFLVWKEIRRPVKAHLFLRLTASLLAVAALACLALPVTYSVTKTGNNANTVVLLTPGYNKDSLVAYKDLPQYTTTASLVAPSISLIPDLRYFLAQHPLINQLHVAGYGLADDELAALTDMGIGIQYHAPAQPAGFTAAGWPRQLHQGEWLEVQGNYNNPSKEAVRIVLTGAGARLDSATIPAATAQSFRLRCKPAHQGSTLYELETSNAGNTPLTQKIPVHILPAHHLQVLLLSSSPDFDNKFLSTWLYENQYQVSVRSTITKGKYSQQFLNREALTLSTLSTPLLEKMDVVIADDQALAVLNASEKAVLRAQIQKGLGLILQTDSTASLATFTGGLQVKKQPGSPVTARPLTMPAVFTTTTPLQPAQWFSIENNRLAQPLVLDDQGAVVTAAILSGAGKLVLNTVNNTYSWLLAGNKQDYAQFWSLLLHKAARSDAQGSRWEQLSAFPTAGSPVQLTLATTAAGVPAIETAAGKVMLSQKAWHPHSWTGTYWPVASGWQTIHHQQDSLRLYIYSKEDWTGVQAAASMINNTRYGAVSAPAKTSNGTSTEVEKKQVPPVIFLLVFLACCSYLWVEGKGQRGIEATKLH</sequence>
<dbReference type="KEGG" id="pseg:D3H65_04160"/>
<organism evidence="2 3">
    <name type="scientific">Paraflavitalea soli</name>
    <dbReference type="NCBI Taxonomy" id="2315862"/>
    <lineage>
        <taxon>Bacteria</taxon>
        <taxon>Pseudomonadati</taxon>
        <taxon>Bacteroidota</taxon>
        <taxon>Chitinophagia</taxon>
        <taxon>Chitinophagales</taxon>
        <taxon>Chitinophagaceae</taxon>
        <taxon>Paraflavitalea</taxon>
    </lineage>
</organism>
<keyword evidence="1" id="KW-0472">Membrane</keyword>
<name>A0A3B7MJJ9_9BACT</name>